<evidence type="ECO:0000313" key="1">
    <source>
        <dbReference type="EMBL" id="CAI2196699.1"/>
    </source>
</evidence>
<protein>
    <submittedName>
        <fullName evidence="1">9464_t:CDS:1</fullName>
    </submittedName>
</protein>
<comment type="caution">
    <text evidence="1">The sequence shown here is derived from an EMBL/GenBank/DDBJ whole genome shotgun (WGS) entry which is preliminary data.</text>
</comment>
<evidence type="ECO:0000313" key="2">
    <source>
        <dbReference type="Proteomes" id="UP001153678"/>
    </source>
</evidence>
<dbReference type="Proteomes" id="UP001153678">
    <property type="component" value="Unassembled WGS sequence"/>
</dbReference>
<dbReference type="OrthoDB" id="2449263at2759"/>
<accession>A0A9W4T8L2</accession>
<feature type="non-terminal residue" evidence="1">
    <location>
        <position position="1"/>
    </location>
</feature>
<dbReference type="EMBL" id="CAMKVN010014743">
    <property type="protein sequence ID" value="CAI2196699.1"/>
    <property type="molecule type" value="Genomic_DNA"/>
</dbReference>
<feature type="non-terminal residue" evidence="1">
    <location>
        <position position="90"/>
    </location>
</feature>
<dbReference type="AlphaFoldDB" id="A0A9W4T8L2"/>
<keyword evidence="2" id="KW-1185">Reference proteome</keyword>
<name>A0A9W4T8L2_9GLOM</name>
<organism evidence="1 2">
    <name type="scientific">Funneliformis geosporum</name>
    <dbReference type="NCBI Taxonomy" id="1117311"/>
    <lineage>
        <taxon>Eukaryota</taxon>
        <taxon>Fungi</taxon>
        <taxon>Fungi incertae sedis</taxon>
        <taxon>Mucoromycota</taxon>
        <taxon>Glomeromycotina</taxon>
        <taxon>Glomeromycetes</taxon>
        <taxon>Glomerales</taxon>
        <taxon>Glomeraceae</taxon>
        <taxon>Funneliformis</taxon>
    </lineage>
</organism>
<sequence>HVELNTIITMNLKDRISLNLNLTPLNLEDEIYLNPENEVINLCVFESWESADTIIEAYNKKHRFAIIKKWLIHHENSSIKHHSFGCEFGN</sequence>
<gene>
    <name evidence="1" type="ORF">FWILDA_LOCUS17709</name>
</gene>
<reference evidence="1" key="1">
    <citation type="submission" date="2022-08" db="EMBL/GenBank/DDBJ databases">
        <authorList>
            <person name="Kallberg Y."/>
            <person name="Tangrot J."/>
            <person name="Rosling A."/>
        </authorList>
    </citation>
    <scope>NUCLEOTIDE SEQUENCE</scope>
    <source>
        <strain evidence="1">Wild A</strain>
    </source>
</reference>
<proteinExistence type="predicted"/>